<dbReference type="InterPro" id="IPR036259">
    <property type="entry name" value="MFS_trans_sf"/>
</dbReference>
<dbReference type="Proteomes" id="UP000280598">
    <property type="component" value="Unassembled WGS sequence"/>
</dbReference>
<name>A0A3M7GBV5_HORWE</name>
<gene>
    <name evidence="10" type="ORF">D0860_08486</name>
</gene>
<dbReference type="GO" id="GO:0005351">
    <property type="term" value="F:carbohydrate:proton symporter activity"/>
    <property type="evidence" value="ECO:0007669"/>
    <property type="project" value="TreeGrafter"/>
</dbReference>
<dbReference type="PANTHER" id="PTHR48022">
    <property type="entry name" value="PLASTIDIC GLUCOSE TRANSPORTER 4"/>
    <property type="match status" value="1"/>
</dbReference>
<feature type="transmembrane region" description="Helical" evidence="8">
    <location>
        <begin position="392"/>
        <end position="418"/>
    </location>
</feature>
<dbReference type="PANTHER" id="PTHR48022:SF68">
    <property type="entry name" value="MAJOR FACILITATOR SUPERFAMILY (MFS) PROFILE DOMAIN-CONTAINING PROTEIN-RELATED"/>
    <property type="match status" value="1"/>
</dbReference>
<evidence type="ECO:0000256" key="5">
    <source>
        <dbReference type="ARBA" id="ARBA00022989"/>
    </source>
</evidence>
<evidence type="ECO:0000256" key="4">
    <source>
        <dbReference type="ARBA" id="ARBA00022692"/>
    </source>
</evidence>
<evidence type="ECO:0000256" key="6">
    <source>
        <dbReference type="ARBA" id="ARBA00023136"/>
    </source>
</evidence>
<dbReference type="InterPro" id="IPR003663">
    <property type="entry name" value="Sugar/inositol_transpt"/>
</dbReference>
<keyword evidence="3" id="KW-0813">Transport</keyword>
<evidence type="ECO:0000313" key="10">
    <source>
        <dbReference type="EMBL" id="RMY98562.1"/>
    </source>
</evidence>
<keyword evidence="4 8" id="KW-0812">Transmembrane</keyword>
<dbReference type="EMBL" id="QWIS01000314">
    <property type="protein sequence ID" value="RMY98562.1"/>
    <property type="molecule type" value="Genomic_DNA"/>
</dbReference>
<evidence type="ECO:0000256" key="8">
    <source>
        <dbReference type="SAM" id="Phobius"/>
    </source>
</evidence>
<dbReference type="InterPro" id="IPR005828">
    <property type="entry name" value="MFS_sugar_transport-like"/>
</dbReference>
<dbReference type="InterPro" id="IPR050360">
    <property type="entry name" value="MFS_Sugar_Transporters"/>
</dbReference>
<feature type="region of interest" description="Disordered" evidence="7">
    <location>
        <begin position="562"/>
        <end position="581"/>
    </location>
</feature>
<feature type="transmembrane region" description="Helical" evidence="8">
    <location>
        <begin position="207"/>
        <end position="230"/>
    </location>
</feature>
<accession>A0A3M7GBV5</accession>
<evidence type="ECO:0000313" key="11">
    <source>
        <dbReference type="Proteomes" id="UP000280598"/>
    </source>
</evidence>
<feature type="compositionally biased region" description="Low complexity" evidence="7">
    <location>
        <begin position="564"/>
        <end position="575"/>
    </location>
</feature>
<evidence type="ECO:0000256" key="1">
    <source>
        <dbReference type="ARBA" id="ARBA00004141"/>
    </source>
</evidence>
<dbReference type="GO" id="GO:0016020">
    <property type="term" value="C:membrane"/>
    <property type="evidence" value="ECO:0007669"/>
    <property type="project" value="UniProtKB-SubCell"/>
</dbReference>
<feature type="transmembrane region" description="Helical" evidence="8">
    <location>
        <begin position="35"/>
        <end position="53"/>
    </location>
</feature>
<comment type="similarity">
    <text evidence="2">Belongs to the major facilitator superfamily. Sugar transporter (TC 2.A.1.1) family.</text>
</comment>
<comment type="subcellular location">
    <subcellularLocation>
        <location evidence="1">Membrane</location>
        <topology evidence="1">Multi-pass membrane protein</topology>
    </subcellularLocation>
</comment>
<dbReference type="VEuPathDB" id="FungiDB:BTJ68_02232"/>
<feature type="transmembrane region" description="Helical" evidence="8">
    <location>
        <begin position="460"/>
        <end position="479"/>
    </location>
</feature>
<feature type="transmembrane region" description="Helical" evidence="8">
    <location>
        <begin position="95"/>
        <end position="113"/>
    </location>
</feature>
<dbReference type="InterPro" id="IPR020846">
    <property type="entry name" value="MFS_dom"/>
</dbReference>
<dbReference type="PRINTS" id="PR00171">
    <property type="entry name" value="SUGRTRNSPORT"/>
</dbReference>
<proteinExistence type="inferred from homology"/>
<dbReference type="SUPFAM" id="SSF103473">
    <property type="entry name" value="MFS general substrate transporter"/>
    <property type="match status" value="1"/>
</dbReference>
<feature type="transmembrane region" description="Helical" evidence="8">
    <location>
        <begin position="365"/>
        <end position="386"/>
    </location>
</feature>
<evidence type="ECO:0000256" key="2">
    <source>
        <dbReference type="ARBA" id="ARBA00010992"/>
    </source>
</evidence>
<dbReference type="Gene3D" id="1.20.1250.20">
    <property type="entry name" value="MFS general substrate transporter like domains"/>
    <property type="match status" value="1"/>
</dbReference>
<dbReference type="NCBIfam" id="TIGR00879">
    <property type="entry name" value="SP"/>
    <property type="match status" value="1"/>
</dbReference>
<evidence type="ECO:0000256" key="3">
    <source>
        <dbReference type="ARBA" id="ARBA00022448"/>
    </source>
</evidence>
<keyword evidence="5 8" id="KW-1133">Transmembrane helix</keyword>
<feature type="transmembrane region" description="Helical" evidence="8">
    <location>
        <begin position="430"/>
        <end position="454"/>
    </location>
</feature>
<keyword evidence="6 8" id="KW-0472">Membrane</keyword>
<dbReference type="AlphaFoldDB" id="A0A3M7GBV5"/>
<dbReference type="PROSITE" id="PS50850">
    <property type="entry name" value="MFS"/>
    <property type="match status" value="1"/>
</dbReference>
<protein>
    <recommendedName>
        <fullName evidence="9">Major facilitator superfamily (MFS) profile domain-containing protein</fullName>
    </recommendedName>
</protein>
<feature type="domain" description="Major facilitator superfamily (MFS) profile" evidence="9">
    <location>
        <begin position="40"/>
        <end position="483"/>
    </location>
</feature>
<comment type="caution">
    <text evidence="10">The sequence shown here is derived from an EMBL/GenBank/DDBJ whole genome shotgun (WGS) entry which is preliminary data.</text>
</comment>
<sequence length="800" mass="87568">MSPSPAAMSAPMSLTTITPRVALPHARYMGLSGGALRTAIGLTAGLCFLSFGFGQGDIGGLMLVKSFREEFPRIDAVSYPTLDVVNLAGITVSSWNLGCFVGAMVTIFVGDLLGRKGSVMFGLAVMNIGKLIQVCSFDLGQYLAGRVIAGLGNGFIASTVPAWQAECLKTHRRGTLLLVSFGSCITAGVALSYWIDYGFSFVSDDQASWRAPIGLGMLFMILPLMLIIWLPESPRYLVLHGKEDEAKRVLSSLTELSPEDEDIGREFLLIKNTLLHMASGGVGETFRMGQYRYVHRTVLAILLQVMQQFTGVNLFIQYLGSMFFMQLKYLPQRGLLLASCCSTAFFLASLIAVVGIDRLWGRRTLTIFGASGMCVCMIVLAVMAYVDTQRAYYVMTAFLFVYCVFFSIGWQGMSWLWAVELVPLSIRGPANAAATAANWLANFVVVMATPAMFLNITYKTYVVFTVTNFCIIPTIYFFYPETGYRSLEEVDLLFSEASKSKVPWLTVVSEARKEPMWFDENGEYTSSYFTSEEERLSQEKHKHGSEMSDAIRWQQYCKERDMQGSDSSQSTSDDGAAPAPQVATRRTLEHLLTRTFNEVPASLEEDTSVIPRIKSQISTDHLTFQTRYMPNASLSLSLIVLNPKTQRPALPLTGINLKRRLRTRVLHKTQRQMILVDRRPRTPTPCDFRRRVRETPCFKIQDIRVGIVSPGEAGPGVDGELGHGDVGVVADGQAVEDDGAEGVVELAGVAFEVLGVRVAVGVAGLDGRSADGGVGVVGGELVGAVELVEVDGLEDVVQGG</sequence>
<dbReference type="Pfam" id="PF00083">
    <property type="entry name" value="Sugar_tr"/>
    <property type="match status" value="1"/>
</dbReference>
<feature type="transmembrane region" description="Helical" evidence="8">
    <location>
        <begin position="336"/>
        <end position="356"/>
    </location>
</feature>
<evidence type="ECO:0000259" key="9">
    <source>
        <dbReference type="PROSITE" id="PS50850"/>
    </source>
</evidence>
<feature type="transmembrane region" description="Helical" evidence="8">
    <location>
        <begin position="176"/>
        <end position="195"/>
    </location>
</feature>
<organism evidence="10 11">
    <name type="scientific">Hortaea werneckii</name>
    <name type="common">Black yeast</name>
    <name type="synonym">Cladosporium werneckii</name>
    <dbReference type="NCBI Taxonomy" id="91943"/>
    <lineage>
        <taxon>Eukaryota</taxon>
        <taxon>Fungi</taxon>
        <taxon>Dikarya</taxon>
        <taxon>Ascomycota</taxon>
        <taxon>Pezizomycotina</taxon>
        <taxon>Dothideomycetes</taxon>
        <taxon>Dothideomycetidae</taxon>
        <taxon>Mycosphaerellales</taxon>
        <taxon>Teratosphaeriaceae</taxon>
        <taxon>Hortaea</taxon>
    </lineage>
</organism>
<reference evidence="10 11" key="1">
    <citation type="journal article" date="2018" name="BMC Genomics">
        <title>Genomic evidence for intraspecific hybridization in a clonal and extremely halotolerant yeast.</title>
        <authorList>
            <person name="Gostincar C."/>
            <person name="Stajich J.E."/>
            <person name="Zupancic J."/>
            <person name="Zalar P."/>
            <person name="Gunde-Cimerman N."/>
        </authorList>
    </citation>
    <scope>NUCLEOTIDE SEQUENCE [LARGE SCALE GENOMIC DNA]</scope>
    <source>
        <strain evidence="10 11">EXF-562</strain>
    </source>
</reference>
<evidence type="ECO:0000256" key="7">
    <source>
        <dbReference type="SAM" id="MobiDB-lite"/>
    </source>
</evidence>